<feature type="transmembrane region" description="Helical" evidence="5">
    <location>
        <begin position="92"/>
        <end position="114"/>
    </location>
</feature>
<dbReference type="PANTHER" id="PTHR23501:SF197">
    <property type="entry name" value="COMD"/>
    <property type="match status" value="1"/>
</dbReference>
<keyword evidence="2 5" id="KW-0812">Transmembrane</keyword>
<organism evidence="7 8">
    <name type="scientific">Cryptosporangium minutisporangium</name>
    <dbReference type="NCBI Taxonomy" id="113569"/>
    <lineage>
        <taxon>Bacteria</taxon>
        <taxon>Bacillati</taxon>
        <taxon>Actinomycetota</taxon>
        <taxon>Actinomycetes</taxon>
        <taxon>Cryptosporangiales</taxon>
        <taxon>Cryptosporangiaceae</taxon>
        <taxon>Cryptosporangium</taxon>
    </lineage>
</organism>
<feature type="transmembrane region" description="Helical" evidence="5">
    <location>
        <begin position="234"/>
        <end position="258"/>
    </location>
</feature>
<evidence type="ECO:0000256" key="5">
    <source>
        <dbReference type="SAM" id="Phobius"/>
    </source>
</evidence>
<evidence type="ECO:0000256" key="4">
    <source>
        <dbReference type="ARBA" id="ARBA00023136"/>
    </source>
</evidence>
<feature type="transmembrane region" description="Helical" evidence="5">
    <location>
        <begin position="278"/>
        <end position="297"/>
    </location>
</feature>
<evidence type="ECO:0000259" key="6">
    <source>
        <dbReference type="PROSITE" id="PS50850"/>
    </source>
</evidence>
<feature type="transmembrane region" description="Helical" evidence="5">
    <location>
        <begin position="209"/>
        <end position="228"/>
    </location>
</feature>
<comment type="caution">
    <text evidence="7">The sequence shown here is derived from an EMBL/GenBank/DDBJ whole genome shotgun (WGS) entry which is preliminary data.</text>
</comment>
<feature type="transmembrane region" description="Helical" evidence="5">
    <location>
        <begin position="350"/>
        <end position="368"/>
    </location>
</feature>
<dbReference type="Proteomes" id="UP001501676">
    <property type="component" value="Unassembled WGS sequence"/>
</dbReference>
<dbReference type="InterPro" id="IPR020846">
    <property type="entry name" value="MFS_dom"/>
</dbReference>
<dbReference type="RefSeq" id="WP_345732291.1">
    <property type="nucleotide sequence ID" value="NZ_BAAAYN010000047.1"/>
</dbReference>
<dbReference type="InterPro" id="IPR011701">
    <property type="entry name" value="MFS"/>
</dbReference>
<feature type="transmembrane region" description="Helical" evidence="5">
    <location>
        <begin position="317"/>
        <end position="338"/>
    </location>
</feature>
<dbReference type="Pfam" id="PF07690">
    <property type="entry name" value="MFS_1"/>
    <property type="match status" value="1"/>
</dbReference>
<dbReference type="PANTHER" id="PTHR23501">
    <property type="entry name" value="MAJOR FACILITATOR SUPERFAMILY"/>
    <property type="match status" value="1"/>
</dbReference>
<feature type="transmembrane region" description="Helical" evidence="5">
    <location>
        <begin position="176"/>
        <end position="197"/>
    </location>
</feature>
<feature type="domain" description="Major facilitator superfamily (MFS) profile" evidence="6">
    <location>
        <begin position="25"/>
        <end position="476"/>
    </location>
</feature>
<dbReference type="EMBL" id="BAAAYN010000047">
    <property type="protein sequence ID" value="GAA3395166.1"/>
    <property type="molecule type" value="Genomic_DNA"/>
</dbReference>
<dbReference type="Gene3D" id="1.20.1250.20">
    <property type="entry name" value="MFS general substrate transporter like domains"/>
    <property type="match status" value="2"/>
</dbReference>
<sequence>MVNEMLRPSARSDARPEAAATPRFIVPVLASGGLVAAVMQTIVVPLIPSLPNLLDAAPTDATWVITATLLAGSVATPVAGRLGDMFGKRRMMLISLGLLVVGAVFSALSSSLALMVVGRVLQGAGSGAIPLGISLMKDILPAEKQGSAIAFMSSTMGTGAAIGLPASALVAEHLDWHVLFWGAAAIGLLALIAVAVTVPESGLRPGGRFDVFGMLGLAVWLTALLLVISKGNAWGWTSAPILGLAGVVAVVVPVWVLYELRRSGPLVDLRTTMRRPVLVTNLASVMIGFSMYASVMILPQLLQAPTSTGFGLGQSMLAAGLCMAPSGLVMLVASPLSARLSAARGARTTLMVGAGVLAAAFGTASFLMHATWQVVLVGTVTGLGVALAYAAMPTLIMQNVPLGETAAANGLNTLMRSLGTSLSSAVMAVLLADAFLTDGGGALPSGLGAFRLAYVVAAVAAATGALLCLLLPRRTD</sequence>
<keyword evidence="3 5" id="KW-1133">Transmembrane helix</keyword>
<dbReference type="SUPFAM" id="SSF103473">
    <property type="entry name" value="MFS general substrate transporter"/>
    <property type="match status" value="2"/>
</dbReference>
<feature type="transmembrane region" description="Helical" evidence="5">
    <location>
        <begin position="21"/>
        <end position="43"/>
    </location>
</feature>
<protein>
    <submittedName>
        <fullName evidence="7">MFS transporter</fullName>
    </submittedName>
</protein>
<feature type="transmembrane region" description="Helical" evidence="5">
    <location>
        <begin position="63"/>
        <end position="80"/>
    </location>
</feature>
<reference evidence="8" key="1">
    <citation type="journal article" date="2019" name="Int. J. Syst. Evol. Microbiol.">
        <title>The Global Catalogue of Microorganisms (GCM) 10K type strain sequencing project: providing services to taxonomists for standard genome sequencing and annotation.</title>
        <authorList>
            <consortium name="The Broad Institute Genomics Platform"/>
            <consortium name="The Broad Institute Genome Sequencing Center for Infectious Disease"/>
            <person name="Wu L."/>
            <person name="Ma J."/>
        </authorList>
    </citation>
    <scope>NUCLEOTIDE SEQUENCE [LARGE SCALE GENOMIC DNA]</scope>
    <source>
        <strain evidence="8">JCM 9458</strain>
    </source>
</reference>
<evidence type="ECO:0000313" key="7">
    <source>
        <dbReference type="EMBL" id="GAA3395166.1"/>
    </source>
</evidence>
<dbReference type="PROSITE" id="PS50850">
    <property type="entry name" value="MFS"/>
    <property type="match status" value="1"/>
</dbReference>
<dbReference type="CDD" id="cd17504">
    <property type="entry name" value="MFS_MMR_MDR_like"/>
    <property type="match status" value="1"/>
</dbReference>
<feature type="transmembrane region" description="Helical" evidence="5">
    <location>
        <begin position="452"/>
        <end position="471"/>
    </location>
</feature>
<evidence type="ECO:0000256" key="3">
    <source>
        <dbReference type="ARBA" id="ARBA00022989"/>
    </source>
</evidence>
<keyword evidence="4 5" id="KW-0472">Membrane</keyword>
<evidence type="ECO:0000256" key="1">
    <source>
        <dbReference type="ARBA" id="ARBA00004651"/>
    </source>
</evidence>
<proteinExistence type="predicted"/>
<evidence type="ECO:0000313" key="8">
    <source>
        <dbReference type="Proteomes" id="UP001501676"/>
    </source>
</evidence>
<comment type="subcellular location">
    <subcellularLocation>
        <location evidence="1">Cell membrane</location>
        <topology evidence="1">Multi-pass membrane protein</topology>
    </subcellularLocation>
</comment>
<evidence type="ECO:0000256" key="2">
    <source>
        <dbReference type="ARBA" id="ARBA00022692"/>
    </source>
</evidence>
<keyword evidence="8" id="KW-1185">Reference proteome</keyword>
<dbReference type="InterPro" id="IPR036259">
    <property type="entry name" value="MFS_trans_sf"/>
</dbReference>
<gene>
    <name evidence="7" type="ORF">GCM10020369_67280</name>
</gene>
<feature type="transmembrane region" description="Helical" evidence="5">
    <location>
        <begin position="374"/>
        <end position="392"/>
    </location>
</feature>
<feature type="transmembrane region" description="Helical" evidence="5">
    <location>
        <begin position="148"/>
        <end position="170"/>
    </location>
</feature>
<name>A0ABP6T8Y6_9ACTN</name>
<accession>A0ABP6T8Y6</accession>